<dbReference type="InterPro" id="IPR002477">
    <property type="entry name" value="Peptidoglycan-bd-like"/>
</dbReference>
<organism evidence="3 4">
    <name type="scientific">Kutzneria kofuensis</name>
    <dbReference type="NCBI Taxonomy" id="103725"/>
    <lineage>
        <taxon>Bacteria</taxon>
        <taxon>Bacillati</taxon>
        <taxon>Actinomycetota</taxon>
        <taxon>Actinomycetes</taxon>
        <taxon>Pseudonocardiales</taxon>
        <taxon>Pseudonocardiaceae</taxon>
        <taxon>Kutzneria</taxon>
    </lineage>
</organism>
<dbReference type="AlphaFoldDB" id="A0A7W9KP69"/>
<protein>
    <recommendedName>
        <fullName evidence="2">Peptidoglycan binding-like domain-containing protein</fullName>
    </recommendedName>
</protein>
<dbReference type="Pfam" id="PF01471">
    <property type="entry name" value="PG_binding_1"/>
    <property type="match status" value="2"/>
</dbReference>
<evidence type="ECO:0000256" key="1">
    <source>
        <dbReference type="SAM" id="SignalP"/>
    </source>
</evidence>
<keyword evidence="4" id="KW-1185">Reference proteome</keyword>
<gene>
    <name evidence="3" type="ORF">BJ998_007385</name>
</gene>
<evidence type="ECO:0000313" key="4">
    <source>
        <dbReference type="Proteomes" id="UP000585638"/>
    </source>
</evidence>
<feature type="domain" description="Peptidoglycan binding-like" evidence="2">
    <location>
        <begin position="408"/>
        <end position="464"/>
    </location>
</feature>
<feature type="chain" id="PRO_5031473306" description="Peptidoglycan binding-like domain-containing protein" evidence="1">
    <location>
        <begin position="28"/>
        <end position="530"/>
    </location>
</feature>
<dbReference type="SUPFAM" id="SSF47090">
    <property type="entry name" value="PGBD-like"/>
    <property type="match status" value="2"/>
</dbReference>
<dbReference type="Proteomes" id="UP000585638">
    <property type="component" value="Unassembled WGS sequence"/>
</dbReference>
<dbReference type="Gene3D" id="1.10.101.10">
    <property type="entry name" value="PGBD-like superfamily/PGBD"/>
    <property type="match status" value="2"/>
</dbReference>
<accession>A0A7W9KP69</accession>
<dbReference type="InterPro" id="IPR036365">
    <property type="entry name" value="PGBD-like_sf"/>
</dbReference>
<name>A0A7W9KP69_9PSEU</name>
<evidence type="ECO:0000313" key="3">
    <source>
        <dbReference type="EMBL" id="MBB5896189.1"/>
    </source>
</evidence>
<dbReference type="InterPro" id="IPR036366">
    <property type="entry name" value="PGBDSf"/>
</dbReference>
<feature type="domain" description="Peptidoglycan binding-like" evidence="2">
    <location>
        <begin position="473"/>
        <end position="526"/>
    </location>
</feature>
<dbReference type="EMBL" id="JACHIR010000001">
    <property type="protein sequence ID" value="MBB5896189.1"/>
    <property type="molecule type" value="Genomic_DNA"/>
</dbReference>
<reference evidence="3 4" key="1">
    <citation type="submission" date="2020-08" db="EMBL/GenBank/DDBJ databases">
        <title>Sequencing the genomes of 1000 actinobacteria strains.</title>
        <authorList>
            <person name="Klenk H.-P."/>
        </authorList>
    </citation>
    <scope>NUCLEOTIDE SEQUENCE [LARGE SCALE GENOMIC DNA]</scope>
    <source>
        <strain evidence="3 4">DSM 43851</strain>
    </source>
</reference>
<evidence type="ECO:0000259" key="2">
    <source>
        <dbReference type="Pfam" id="PF01471"/>
    </source>
</evidence>
<comment type="caution">
    <text evidence="3">The sequence shown here is derived from an EMBL/GenBank/DDBJ whole genome shotgun (WGS) entry which is preliminary data.</text>
</comment>
<proteinExistence type="predicted"/>
<keyword evidence="1" id="KW-0732">Signal</keyword>
<feature type="signal peptide" evidence="1">
    <location>
        <begin position="1"/>
        <end position="27"/>
    </location>
</feature>
<dbReference type="RefSeq" id="WP_184867886.1">
    <property type="nucleotide sequence ID" value="NZ_JACHIR010000001.1"/>
</dbReference>
<sequence>MIHHWKKTLAILAVAALASVSPGTATAAPTGLTPANFRLQQGSYSATIAALDKVLPTAGFPDVVASANRTAKPCSAHAPAAVEAFCWQSEPGADDEGGTDWYPQGITSSADADPSGAYQGQTVIAASWYWHAGGVDRGDRIAFVDYSDPAHPVYRLVLLVLPTTNSAGKPDFKPVTNSSGDAVHAGGMFWYGNYIYVVDTSGGLRVFDLNHIWSVDTGGDGIGLQSDGSYQAFGYKYVLPQAFTYNASTAGGYPAFRFSSTALDRTGASDTMVVSEYNTETTDTHRVVRYPLNAADHTLAASTDGLVHGIEAYETGILKTQGTASVRGRYYASTSYSTSTAHYGSLYSYTARQSVAKYENVLQPYPEDLSYWPGRDELWSLSEDPGSRVVYAMRESLLAWPLVQNGDTGADVKALQYLLNSQHNAGLTVDGDFGPATLAAVKSFQTAHKLTADGVVGPNTWSALVPTVNPGSTGDTVRAVQTELTAHGWATTVSGTLDAATVTSLKAFQAANGLAADGAVNRDTWRDLIN</sequence>